<keyword evidence="2" id="KW-0732">Signal</keyword>
<organism evidence="3 4">
    <name type="scientific">Pedobacter alpinus</name>
    <dbReference type="NCBI Taxonomy" id="1590643"/>
    <lineage>
        <taxon>Bacteria</taxon>
        <taxon>Pseudomonadati</taxon>
        <taxon>Bacteroidota</taxon>
        <taxon>Sphingobacteriia</taxon>
        <taxon>Sphingobacteriales</taxon>
        <taxon>Sphingobacteriaceae</taxon>
        <taxon>Pedobacter</taxon>
    </lineage>
</organism>
<evidence type="ECO:0000256" key="1">
    <source>
        <dbReference type="SAM" id="Phobius"/>
    </source>
</evidence>
<evidence type="ECO:0000256" key="2">
    <source>
        <dbReference type="SAM" id="SignalP"/>
    </source>
</evidence>
<dbReference type="PROSITE" id="PS51257">
    <property type="entry name" value="PROKAR_LIPOPROTEIN"/>
    <property type="match status" value="1"/>
</dbReference>
<gene>
    <name evidence="3" type="ORF">ACFSSE_06795</name>
</gene>
<reference evidence="4" key="1">
    <citation type="journal article" date="2019" name="Int. J. Syst. Evol. Microbiol.">
        <title>The Global Catalogue of Microorganisms (GCM) 10K type strain sequencing project: providing services to taxonomists for standard genome sequencing and annotation.</title>
        <authorList>
            <consortium name="The Broad Institute Genomics Platform"/>
            <consortium name="The Broad Institute Genome Sequencing Center for Infectious Disease"/>
            <person name="Wu L."/>
            <person name="Ma J."/>
        </authorList>
    </citation>
    <scope>NUCLEOTIDE SEQUENCE [LARGE SCALE GENOMIC DNA]</scope>
    <source>
        <strain evidence="4">KCTC 42456</strain>
    </source>
</reference>
<feature type="signal peptide" evidence="2">
    <location>
        <begin position="1"/>
        <end position="22"/>
    </location>
</feature>
<dbReference type="EMBL" id="JBHULV010000022">
    <property type="protein sequence ID" value="MFD2731408.1"/>
    <property type="molecule type" value="Genomic_DNA"/>
</dbReference>
<keyword evidence="1" id="KW-1133">Transmembrane helix</keyword>
<accession>A0ABW5TRJ8</accession>
<proteinExistence type="predicted"/>
<name>A0ABW5TRJ8_9SPHI</name>
<keyword evidence="1" id="KW-0812">Transmembrane</keyword>
<sequence>MKIRIGKYHFGLLALLLFSACAKKGHFEWVKVNPDKIQLAKERQPQTDFVRQVNLVLELKEKEKTTYYTESSGFFAAQSENLNPENYKSSLQKNIAKSNTKHKKVIKVDKAHISSNPLENNKVTTIKSHSSLALSSADKLNNALKIPLNSKALKSKKNAASFGQTSSEIREMAFKDIKKKNPEIEKQAEAKEKRGKNLMWAGLVLIVLGGIMGFVFGRSAFLIALAGVVFAGIGYFFKI</sequence>
<feature type="transmembrane region" description="Helical" evidence="1">
    <location>
        <begin position="198"/>
        <end position="216"/>
    </location>
</feature>
<protein>
    <recommendedName>
        <fullName evidence="5">DUF4398 domain-containing protein</fullName>
    </recommendedName>
</protein>
<dbReference type="Proteomes" id="UP001597546">
    <property type="component" value="Unassembled WGS sequence"/>
</dbReference>
<evidence type="ECO:0000313" key="3">
    <source>
        <dbReference type="EMBL" id="MFD2731408.1"/>
    </source>
</evidence>
<feature type="transmembrane region" description="Helical" evidence="1">
    <location>
        <begin position="221"/>
        <end position="237"/>
    </location>
</feature>
<keyword evidence="1" id="KW-0472">Membrane</keyword>
<evidence type="ECO:0000313" key="4">
    <source>
        <dbReference type="Proteomes" id="UP001597546"/>
    </source>
</evidence>
<evidence type="ECO:0008006" key="5">
    <source>
        <dbReference type="Google" id="ProtNLM"/>
    </source>
</evidence>
<comment type="caution">
    <text evidence="3">The sequence shown here is derived from an EMBL/GenBank/DDBJ whole genome shotgun (WGS) entry which is preliminary data.</text>
</comment>
<keyword evidence="4" id="KW-1185">Reference proteome</keyword>
<dbReference type="RefSeq" id="WP_379042894.1">
    <property type="nucleotide sequence ID" value="NZ_JBHSKW010000027.1"/>
</dbReference>
<feature type="chain" id="PRO_5046794415" description="DUF4398 domain-containing protein" evidence="2">
    <location>
        <begin position="23"/>
        <end position="239"/>
    </location>
</feature>